<dbReference type="Proteomes" id="UP000314294">
    <property type="component" value="Unassembled WGS sequence"/>
</dbReference>
<name>A0A4Z2FP93_9TELE</name>
<protein>
    <submittedName>
        <fullName evidence="2">Uncharacterized protein</fullName>
    </submittedName>
</protein>
<dbReference type="EMBL" id="SRLO01001020">
    <property type="protein sequence ID" value="TNN42680.1"/>
    <property type="molecule type" value="Genomic_DNA"/>
</dbReference>
<dbReference type="OrthoDB" id="10070220at2759"/>
<evidence type="ECO:0000256" key="1">
    <source>
        <dbReference type="SAM" id="Phobius"/>
    </source>
</evidence>
<dbReference type="AlphaFoldDB" id="A0A4Z2FP93"/>
<keyword evidence="1" id="KW-1133">Transmembrane helix</keyword>
<sequence length="254" mass="27553">MVRVVFRAVSLSVGQRSLFDLDRLPFTSELLVPPSPVANPCWFLSPALLLYLSLLLVLLLVLLLFFCGTMDPGMSMQLLLRQPPVVLSLLCPSLFGPRSVLFPPVFPFLSSAQGWDYGWLSGSHTDWDKHLERDWVSGWAQDWGWDLGMTWPETGLVGYGETGLVGYGETGLVGYGETGLVGYGETGLVGFGERGGVLRCSGGAPGSDLKSAKSANQNTCCMRRGSGNMDRYEVAQQVISPVQIPEQSVSTIAN</sequence>
<keyword evidence="3" id="KW-1185">Reference proteome</keyword>
<reference evidence="2 3" key="1">
    <citation type="submission" date="2019-03" db="EMBL/GenBank/DDBJ databases">
        <title>First draft genome of Liparis tanakae, snailfish: a comprehensive survey of snailfish specific genes.</title>
        <authorList>
            <person name="Kim W."/>
            <person name="Song I."/>
            <person name="Jeong J.-H."/>
            <person name="Kim D."/>
            <person name="Kim S."/>
            <person name="Ryu S."/>
            <person name="Song J.Y."/>
            <person name="Lee S.K."/>
        </authorList>
    </citation>
    <scope>NUCLEOTIDE SEQUENCE [LARGE SCALE GENOMIC DNA]</scope>
    <source>
        <tissue evidence="2">Muscle</tissue>
    </source>
</reference>
<comment type="caution">
    <text evidence="2">The sequence shown here is derived from an EMBL/GenBank/DDBJ whole genome shotgun (WGS) entry which is preliminary data.</text>
</comment>
<keyword evidence="1" id="KW-0472">Membrane</keyword>
<gene>
    <name evidence="2" type="ORF">EYF80_047144</name>
</gene>
<organism evidence="2 3">
    <name type="scientific">Liparis tanakae</name>
    <name type="common">Tanaka's snailfish</name>
    <dbReference type="NCBI Taxonomy" id="230148"/>
    <lineage>
        <taxon>Eukaryota</taxon>
        <taxon>Metazoa</taxon>
        <taxon>Chordata</taxon>
        <taxon>Craniata</taxon>
        <taxon>Vertebrata</taxon>
        <taxon>Euteleostomi</taxon>
        <taxon>Actinopterygii</taxon>
        <taxon>Neopterygii</taxon>
        <taxon>Teleostei</taxon>
        <taxon>Neoteleostei</taxon>
        <taxon>Acanthomorphata</taxon>
        <taxon>Eupercaria</taxon>
        <taxon>Perciformes</taxon>
        <taxon>Cottioidei</taxon>
        <taxon>Cottales</taxon>
        <taxon>Liparidae</taxon>
        <taxon>Liparis</taxon>
    </lineage>
</organism>
<keyword evidence="1" id="KW-0812">Transmembrane</keyword>
<evidence type="ECO:0000313" key="3">
    <source>
        <dbReference type="Proteomes" id="UP000314294"/>
    </source>
</evidence>
<feature type="transmembrane region" description="Helical" evidence="1">
    <location>
        <begin position="43"/>
        <end position="67"/>
    </location>
</feature>
<evidence type="ECO:0000313" key="2">
    <source>
        <dbReference type="EMBL" id="TNN42680.1"/>
    </source>
</evidence>
<accession>A0A4Z2FP93</accession>
<proteinExistence type="predicted"/>